<keyword evidence="2" id="KW-1185">Reference proteome</keyword>
<dbReference type="SUPFAM" id="SSF49785">
    <property type="entry name" value="Galactose-binding domain-like"/>
    <property type="match status" value="1"/>
</dbReference>
<reference evidence="1 2" key="1">
    <citation type="journal article" date="2007" name="Science">
        <title>Genomic minimalism in the early diverging intestinal parasite Giardia lamblia.</title>
        <authorList>
            <person name="Morrison H.G."/>
            <person name="McArthur A.G."/>
            <person name="Gillin F.D."/>
            <person name="Aley S.B."/>
            <person name="Adam R.D."/>
            <person name="Olsen G.J."/>
            <person name="Best A.A."/>
            <person name="Cande W.Z."/>
            <person name="Chen F."/>
            <person name="Cipriano M.J."/>
            <person name="Davids B.J."/>
            <person name="Dawson S.C."/>
            <person name="Elmendorf H.G."/>
            <person name="Hehl A.B."/>
            <person name="Holder M.E."/>
            <person name="Huse S.M."/>
            <person name="Kim U.U."/>
            <person name="Lasek-Nesselquist E."/>
            <person name="Manning G."/>
            <person name="Nigam A."/>
            <person name="Nixon J.E."/>
            <person name="Palm D."/>
            <person name="Passamaneck N.E."/>
            <person name="Prabhu A."/>
            <person name="Reich C.I."/>
            <person name="Reiner D.S."/>
            <person name="Samuelson J."/>
            <person name="Svard S.G."/>
            <person name="Sogin M.L."/>
        </authorList>
    </citation>
    <scope>NUCLEOTIDE SEQUENCE [LARGE SCALE GENOMIC DNA]</scope>
    <source>
        <strain evidence="1 2">WB C6</strain>
    </source>
</reference>
<dbReference type="PROSITE" id="PS51829">
    <property type="entry name" value="P_HOMO_B"/>
    <property type="match status" value="1"/>
</dbReference>
<dbReference type="PANTHER" id="PTHR42884">
    <property type="entry name" value="PROPROTEIN CONVERTASE SUBTILISIN/KEXIN-RELATED"/>
    <property type="match status" value="1"/>
</dbReference>
<dbReference type="Gene3D" id="3.40.50.200">
    <property type="entry name" value="Peptidase S8/S53 domain"/>
    <property type="match status" value="1"/>
</dbReference>
<name>A8BA31_GIAIC</name>
<dbReference type="OMA" id="CYHEIAD"/>
<accession>A8BA31</accession>
<evidence type="ECO:0000313" key="1">
    <source>
        <dbReference type="EMBL" id="KAE8303588.1"/>
    </source>
</evidence>
<protein>
    <submittedName>
        <fullName evidence="1">Uncharacterized protein</fullName>
    </submittedName>
</protein>
<dbReference type="Gene3D" id="2.60.120.260">
    <property type="entry name" value="Galactose-binding domain-like"/>
    <property type="match status" value="1"/>
</dbReference>
<dbReference type="EMBL" id="AACB03000002">
    <property type="protein sequence ID" value="KAE8303588.1"/>
    <property type="molecule type" value="Genomic_DNA"/>
</dbReference>
<dbReference type="RefSeq" id="XP_001708291.1">
    <property type="nucleotide sequence ID" value="XM_001708239.1"/>
</dbReference>
<sequence>MLNIRRYQRLFTVENKSRYKKLSSHMLLLLLLVISILTTSERGELCLLELREGYQLDSTTLDPNFVRDLGVLDLKVFDCYHEIADELQAHPELEKSLKEQYLQHLRSQAAVNKVYCDDFFDTTTLLYHINDQTEDAEPLDHLHLINIFRSDNLTLIHPDVTGRRIKLSFLNSGISRTCTQLTLNEEYSINCGGFNASLFTEDAPGTIALTLAAAHMSGGTSGVARNAQVIERTVFRPKLVDSETSSGMVASSEYEASFIDVLEGYSIKGASSRFMNLLVCMYEIPFAAHLRAKNSLLESLVPLLRDVMAASDVKDSCNGDFIPIFSTGVGEEDVNLLNYLQSSVAVYVQSVIQQSHGEANTVLTVTYPSSRIGANILFSTPSGTEDAPLVAFGFDDVVAPVAYGPGSALSIGAAALALVADAFAALGYQMSFSDLLNVIAETGRHTELGLNSSYLGDANDWKRNAAGYLFSNTYGFGLVDVNASLSYVKALRHIYGSEKDYMSRQAWEERCGNSCKKFLGCTGVIIDDGGECAEKCGVHRIAIDRYIPDRITLQKKLSVVQNKRIEKIGLRVVASNGSNLKELSILVQSPEGTRGTMIQPDSVTTEDIEGVFFYSYLFYGENSVGDWTINILDVGYHQSIFIEYIDIVIFGIESHLTIAWPSSIAFRTNPEENAETVMERMMRTLGYKRRTASSSNTLYYTCTVHPVTKRYTLFYLSGTQTAWRSAPQTPVTIATDIQFSCTGPKVNGKEFGLTLTGLVEQEAFSGQGRLLFVPSGITELDRTTLREDVFVSNSIRVTYSPEEDGGLPDEEGDVSSEARYRPRLLAATVTGLCVLAAAFLGGAFKE</sequence>
<gene>
    <name evidence="1" type="ORF">GL50803_009948</name>
</gene>
<dbReference type="Proteomes" id="UP000001548">
    <property type="component" value="Unassembled WGS sequence"/>
</dbReference>
<evidence type="ECO:0000313" key="2">
    <source>
        <dbReference type="Proteomes" id="UP000001548"/>
    </source>
</evidence>
<comment type="caution">
    <text evidence="1">The sequence shown here is derived from an EMBL/GenBank/DDBJ whole genome shotgun (WGS) entry which is preliminary data.</text>
</comment>
<dbReference type="GO" id="GO:0016485">
    <property type="term" value="P:protein processing"/>
    <property type="evidence" value="ECO:0000318"/>
    <property type="project" value="GO_Central"/>
</dbReference>
<dbReference type="STRING" id="184922.A8BA31"/>
<dbReference type="InterPro" id="IPR008979">
    <property type="entry name" value="Galactose-bd-like_sf"/>
</dbReference>
<dbReference type="InterPro" id="IPR002884">
    <property type="entry name" value="P_dom"/>
</dbReference>
<dbReference type="GeneID" id="5701194"/>
<dbReference type="GO" id="GO:0004252">
    <property type="term" value="F:serine-type endopeptidase activity"/>
    <property type="evidence" value="ECO:0000318"/>
    <property type="project" value="GO_Central"/>
</dbReference>
<organism evidence="1 2">
    <name type="scientific">Giardia intestinalis (strain ATCC 50803 / WB clone C6)</name>
    <name type="common">Giardia lamblia</name>
    <dbReference type="NCBI Taxonomy" id="184922"/>
    <lineage>
        <taxon>Eukaryota</taxon>
        <taxon>Metamonada</taxon>
        <taxon>Diplomonadida</taxon>
        <taxon>Hexamitidae</taxon>
        <taxon>Giardiinae</taxon>
        <taxon>Giardia</taxon>
    </lineage>
</organism>
<dbReference type="HOGENOM" id="CLU_336932_0_0_1"/>
<dbReference type="SUPFAM" id="SSF52743">
    <property type="entry name" value="Subtilisin-like"/>
    <property type="match status" value="1"/>
</dbReference>
<dbReference type="PANTHER" id="PTHR42884:SF14">
    <property type="entry name" value="NEUROENDOCRINE CONVERTASE 1"/>
    <property type="match status" value="1"/>
</dbReference>
<dbReference type="GO" id="GO:0016020">
    <property type="term" value="C:membrane"/>
    <property type="evidence" value="ECO:0000318"/>
    <property type="project" value="GO_Central"/>
</dbReference>
<dbReference type="AlphaFoldDB" id="A8BA31"/>
<dbReference type="KEGG" id="gla:GL50803_009948"/>
<dbReference type="VEuPathDB" id="GiardiaDB:GL50803_9948"/>
<proteinExistence type="predicted"/>
<dbReference type="InterPro" id="IPR036852">
    <property type="entry name" value="Peptidase_S8/S53_dom_sf"/>
</dbReference>